<accession>D0NA69</accession>
<proteinExistence type="predicted"/>
<keyword evidence="2" id="KW-1185">Reference proteome</keyword>
<dbReference type="RefSeq" id="XP_002903672.1">
    <property type="nucleotide sequence ID" value="XM_002903626.1"/>
</dbReference>
<gene>
    <name evidence="1" type="ORF">PITG_08251</name>
</gene>
<dbReference type="KEGG" id="pif:PITG_08251"/>
<organism evidence="1 2">
    <name type="scientific">Phytophthora infestans (strain T30-4)</name>
    <name type="common">Potato late blight agent</name>
    <dbReference type="NCBI Taxonomy" id="403677"/>
    <lineage>
        <taxon>Eukaryota</taxon>
        <taxon>Sar</taxon>
        <taxon>Stramenopiles</taxon>
        <taxon>Oomycota</taxon>
        <taxon>Peronosporomycetes</taxon>
        <taxon>Peronosporales</taxon>
        <taxon>Peronosporaceae</taxon>
        <taxon>Phytophthora</taxon>
    </lineage>
</organism>
<dbReference type="EMBL" id="DS028130">
    <property type="protein sequence ID" value="EEY54727.1"/>
    <property type="molecule type" value="Genomic_DNA"/>
</dbReference>
<dbReference type="HOGENOM" id="CLU_1953059_0_0_1"/>
<dbReference type="VEuPathDB" id="FungiDB:PITG_08251"/>
<name>D0NA69_PHYIT</name>
<dbReference type="GeneID" id="9474977"/>
<dbReference type="OMA" id="ERNDLCH"/>
<evidence type="ECO:0000313" key="1">
    <source>
        <dbReference type="EMBL" id="EEY54727.1"/>
    </source>
</evidence>
<dbReference type="AlphaFoldDB" id="D0NA69"/>
<dbReference type="Proteomes" id="UP000006643">
    <property type="component" value="Unassembled WGS sequence"/>
</dbReference>
<dbReference type="InParanoid" id="D0NA69"/>
<dbReference type="eggNOG" id="ENOG502RH05">
    <property type="taxonomic scope" value="Eukaryota"/>
</dbReference>
<sequence>MTCRARTKSVEQCSREALPSGYCFQHEKDCKIQMFKTELKKMHQRVRTFSEKLNAYHRMIVDINRCDYIKYRLDQLEQHTPYRFICNDPRSKEEIEEIFDLPFDECQQSYISLLERRNAIVHKYTMQNWEEQHAQRSAQLGKIEYKPRFRN</sequence>
<reference evidence="2" key="1">
    <citation type="journal article" date="2009" name="Nature">
        <title>Genome sequence and analysis of the Irish potato famine pathogen Phytophthora infestans.</title>
        <authorList>
            <consortium name="The Broad Institute Genome Sequencing Platform"/>
            <person name="Haas B.J."/>
            <person name="Kamoun S."/>
            <person name="Zody M.C."/>
            <person name="Jiang R.H."/>
            <person name="Handsaker R.E."/>
            <person name="Cano L.M."/>
            <person name="Grabherr M."/>
            <person name="Kodira C.D."/>
            <person name="Raffaele S."/>
            <person name="Torto-Alalibo T."/>
            <person name="Bozkurt T.O."/>
            <person name="Ah-Fong A.M."/>
            <person name="Alvarado L."/>
            <person name="Anderson V.L."/>
            <person name="Armstrong M.R."/>
            <person name="Avrova A."/>
            <person name="Baxter L."/>
            <person name="Beynon J."/>
            <person name="Boevink P.C."/>
            <person name="Bollmann S.R."/>
            <person name="Bos J.I."/>
            <person name="Bulone V."/>
            <person name="Cai G."/>
            <person name="Cakir C."/>
            <person name="Carrington J.C."/>
            <person name="Chawner M."/>
            <person name="Conti L."/>
            <person name="Costanzo S."/>
            <person name="Ewan R."/>
            <person name="Fahlgren N."/>
            <person name="Fischbach M.A."/>
            <person name="Fugelstad J."/>
            <person name="Gilroy E.M."/>
            <person name="Gnerre S."/>
            <person name="Green P.J."/>
            <person name="Grenville-Briggs L.J."/>
            <person name="Griffith J."/>
            <person name="Grunwald N.J."/>
            <person name="Horn K."/>
            <person name="Horner N.R."/>
            <person name="Hu C.H."/>
            <person name="Huitema E."/>
            <person name="Jeong D.H."/>
            <person name="Jones A.M."/>
            <person name="Jones J.D."/>
            <person name="Jones R.W."/>
            <person name="Karlsson E.K."/>
            <person name="Kunjeti S.G."/>
            <person name="Lamour K."/>
            <person name="Liu Z."/>
            <person name="Ma L."/>
            <person name="Maclean D."/>
            <person name="Chibucos M.C."/>
            <person name="McDonald H."/>
            <person name="McWalters J."/>
            <person name="Meijer H.J."/>
            <person name="Morgan W."/>
            <person name="Morris P.F."/>
            <person name="Munro C.A."/>
            <person name="O'Neill K."/>
            <person name="Ospina-Giraldo M."/>
            <person name="Pinzon A."/>
            <person name="Pritchard L."/>
            <person name="Ramsahoye B."/>
            <person name="Ren Q."/>
            <person name="Restrepo S."/>
            <person name="Roy S."/>
            <person name="Sadanandom A."/>
            <person name="Savidor A."/>
            <person name="Schornack S."/>
            <person name="Schwartz D.C."/>
            <person name="Schumann U.D."/>
            <person name="Schwessinger B."/>
            <person name="Seyer L."/>
            <person name="Sharpe T."/>
            <person name="Silvar C."/>
            <person name="Song J."/>
            <person name="Studholme D.J."/>
            <person name="Sykes S."/>
            <person name="Thines M."/>
            <person name="van de Vondervoort P.J."/>
            <person name="Phuntumart V."/>
            <person name="Wawra S."/>
            <person name="Weide R."/>
            <person name="Win J."/>
            <person name="Young C."/>
            <person name="Zhou S."/>
            <person name="Fry W."/>
            <person name="Meyers B.C."/>
            <person name="van West P."/>
            <person name="Ristaino J."/>
            <person name="Govers F."/>
            <person name="Birch P.R."/>
            <person name="Whisson S.C."/>
            <person name="Judelson H.S."/>
            <person name="Nusbaum C."/>
        </authorList>
    </citation>
    <scope>NUCLEOTIDE SEQUENCE [LARGE SCALE GENOMIC DNA]</scope>
    <source>
        <strain evidence="2">T30-4</strain>
    </source>
</reference>
<dbReference type="OrthoDB" id="113396at2759"/>
<evidence type="ECO:0000313" key="2">
    <source>
        <dbReference type="Proteomes" id="UP000006643"/>
    </source>
</evidence>
<protein>
    <submittedName>
        <fullName evidence="1">Uncharacterized protein</fullName>
    </submittedName>
</protein>